<dbReference type="InterPro" id="IPR013783">
    <property type="entry name" value="Ig-like_fold"/>
</dbReference>
<feature type="domain" description="SpaA-like prealbumin fold" evidence="7">
    <location>
        <begin position="1625"/>
        <end position="1704"/>
    </location>
</feature>
<dbReference type="NCBIfam" id="TIGR01167">
    <property type="entry name" value="LPXTG_anchor"/>
    <property type="match status" value="1"/>
</dbReference>
<dbReference type="EMBL" id="VULZ01000001">
    <property type="protein sequence ID" value="MSS13838.1"/>
    <property type="molecule type" value="Genomic_DNA"/>
</dbReference>
<evidence type="ECO:0000256" key="6">
    <source>
        <dbReference type="SAM" id="SignalP"/>
    </source>
</evidence>
<feature type="domain" description="SpaA-like prealbumin fold" evidence="7">
    <location>
        <begin position="1286"/>
        <end position="1370"/>
    </location>
</feature>
<organism evidence="9 10">
    <name type="scientific">Porcincola intestinalis</name>
    <dbReference type="NCBI Taxonomy" id="2606632"/>
    <lineage>
        <taxon>Bacteria</taxon>
        <taxon>Bacillati</taxon>
        <taxon>Bacillota</taxon>
        <taxon>Clostridia</taxon>
        <taxon>Lachnospirales</taxon>
        <taxon>Lachnospiraceae</taxon>
        <taxon>Porcincola</taxon>
    </lineage>
</organism>
<dbReference type="PANTHER" id="PTHR36108">
    <property type="entry name" value="COLOSSIN-B-RELATED"/>
    <property type="match status" value="1"/>
</dbReference>
<comment type="caution">
    <text evidence="9">The sequence shown here is derived from an EMBL/GenBank/DDBJ whole genome shotgun (WGS) entry which is preliminary data.</text>
</comment>
<keyword evidence="10" id="KW-1185">Reference proteome</keyword>
<feature type="domain" description="SpaA-like prealbumin fold" evidence="7">
    <location>
        <begin position="704"/>
        <end position="791"/>
    </location>
</feature>
<keyword evidence="5" id="KW-0812">Transmembrane</keyword>
<feature type="compositionally biased region" description="Basic and acidic residues" evidence="4">
    <location>
        <begin position="144"/>
        <end position="154"/>
    </location>
</feature>
<evidence type="ECO:0000256" key="4">
    <source>
        <dbReference type="SAM" id="MobiDB-lite"/>
    </source>
</evidence>
<sequence>MQKRKWFKKAVSGMLTAVTLLTSVIAPLPAVAAEISPEEKLAAYVSTLPQMDGVAEQLDAREMISAEAYEVEFGADVNLKTDFTGIIYDKNKVKVNFYKAVNEEGQDFSTSHADTYKATYYAEPVSGNPAYRFYRSVIVKEPVVEEKQTEKDGGSNDGQAGTESESEDAEADADSSEETMHETVAMLESESIAESLPEATIEEAETAGLQDSEKTASETEGSEAGSMAEAESETEESEVTGAEPTEEVLSESELDAALKAAEGQETYDWESGLTVSGVLSWATKEEGIDLAGMESGSSVSFQMPKMKAARAAAKTQTVDITKGTACYYSDYGLGSYLTYPYTVSFGDVKATAYCVQPSRGAPGDGKFTITKLKDSKALAKVCYYGTKASGDEGFFAEKHPDFSAGKRFVITHIAAAYANGSSDAFSGTNDTGKKLAMELYNYCQDMPDIPDVGMQFSDEDVVAYKDGNSQRTKEITFKADELQSITMKLPNGVIFHNVTTGKNSKAGADVEVTGGTKFYLSAPLTQVNDAGASWSATMKGSVTKDYSAYKITTGSDTQDLALVFGEAIGAEKYVDFKVTWLALANINITKTDSVSGKNLSGAVFGVYSDKSCTNLITKMPATDKNGFSTVEIVVTQDTVYLKEITAPKGYVYSVTARGVKVVAGKDSSLTVPNKEIMGSISVHKEGEVLTGAKTFDNGVTFQYEKKRLEGASYKVTAGADIVAADGTLVYQKGAVVSEKLTTNKDGTVTLNNLHLGTYVVTETGAPKNYINKGESKKITLTEIDPTQEVVLGEVTFVNDRQKVSTVISKVDDMTKNPLSGGIYGLYAGEAIKNVNGDVIVAKDVLIQRATTGADGKAAFAADLPLNVSYYVKELQAPKKYVRNETDVFTFTANYTQETEAVIEFTYTFKNERVNARIDLMKVDAETGAKTQGDASLEGAAYGLYAREDIVHPDGKTGVVYKKDFQIATLTTDQSGKAFIENLYLGKYYIKELVASEGYLLDIKEYDLDCADEGDLVKTVKKTVTSKEQVIKQPFQVIKAANNGKTDADLLSGVGFTAYLISSLKVNADGSYDFAKAEPVVIAEDGKTEMFTDGRGHAQSIALPYGRYIVRETTAPHNFTPVDDFIVTITENHPTTPQVWRVLLDDEFEAKLKIVKKDDETKKSILLPYTEFKVYDMDHDEYVEQVTTYPETTVHKSYFTDANGYLTLPNNLHPGHYRIEEVNAPEGYTLNANSVEVLVDSNTAYQLDSVSGDAIITVEVENHPVKGKLTIIKQGEILKGHDKDFSYEEQNLAGAEFTVYAAEDIYTPDHQKDADGNRVVIFAQDAPVASAVTNDKGEAIVSDLPLGAYYVKEVKAPYGFVLNTQPQAVKFAYLDQDTPVIEQSVTFENERQKVSISVEKQDAENGNKIAGATFGLYAKEAIMAGDEVLVKAGTLLEEAVSGEDGSAVFTLDLPLGLYYVKETKAPAGFVSSDEVLEYDASYQGQDVPVVKLSAVKKNEPTIFEFTKSDVTTGVELDGAALTVMDKKGDVIDTWTSVKGEPHVIRHLTAGESYVLREEFAPYGYIKATDVSFTVEDTAEVQKVEMKDEVPTALLIVNKKGEFLDKVSLIDNAKGVVEHLFEYITGNLTKVTFEVYAAEDIHAADGMSDDYFKKDDLVGTITTDDKGIAKLGDLPLGKYYVKEVGTAYGYVLDDEPRVVDLSYRDQDTPVVVCDENWQNNRQTVAVRVLKVGKETKEPLQGGIFGLFTSEDIKSATGKTLIEKDTIIELKTTDAQGQVSFTADLPVDGKYYVQEQYAPAGYVTTNEKKEFTFSYDGADQEEVVYDFTFENEPTTYEFSKTDITTGEEIPGAHLEVRDADGNLVDEWVSEKKPHMIRKLEVGKEYSMIETKPADGYVTAETIAFTIENTSKIVPVEMKDDVTKVEISKMDITSRKELPGAKLTILDKDGKVVESWVSEEKPHYIERLSIGDYTLREETAPDGYLKAEDVKFSVKDIAEIQRVEMKDTPDTPGTPDTPQETPGKPDTPKTGDESRPLLWAGLAALALFGLIGSLIAMRKNKKYR</sequence>
<feature type="domain" description="SpaA-like prealbumin fold" evidence="7">
    <location>
        <begin position="806"/>
        <end position="899"/>
    </location>
</feature>
<evidence type="ECO:0000256" key="3">
    <source>
        <dbReference type="ARBA" id="ARBA00022729"/>
    </source>
</evidence>
<dbReference type="InterPro" id="IPR046751">
    <property type="entry name" value="TED_2"/>
</dbReference>
<feature type="domain" description="SpaA-like prealbumin fold" evidence="7">
    <location>
        <begin position="1150"/>
        <end position="1245"/>
    </location>
</feature>
<dbReference type="PANTHER" id="PTHR36108:SF13">
    <property type="entry name" value="COLOSSIN-B-RELATED"/>
    <property type="match status" value="1"/>
</dbReference>
<feature type="compositionally biased region" description="Acidic residues" evidence="4">
    <location>
        <begin position="164"/>
        <end position="177"/>
    </location>
</feature>
<dbReference type="SUPFAM" id="SSF49478">
    <property type="entry name" value="Cna protein B-type domain"/>
    <property type="match status" value="1"/>
</dbReference>
<feature type="transmembrane region" description="Helical" evidence="5">
    <location>
        <begin position="2033"/>
        <end position="2053"/>
    </location>
</feature>
<dbReference type="Proteomes" id="UP000481852">
    <property type="component" value="Unassembled WGS sequence"/>
</dbReference>
<gene>
    <name evidence="9" type="ORF">FYJ35_02070</name>
</gene>
<comment type="similarity">
    <text evidence="1">Belongs to the serine-aspartate repeat-containing protein (SDr) family.</text>
</comment>
<feature type="signal peptide" evidence="6">
    <location>
        <begin position="1"/>
        <end position="32"/>
    </location>
</feature>
<feature type="compositionally biased region" description="Low complexity" evidence="4">
    <location>
        <begin position="218"/>
        <end position="229"/>
    </location>
</feature>
<keyword evidence="2" id="KW-0964">Secreted</keyword>
<evidence type="ECO:0000313" key="10">
    <source>
        <dbReference type="Proteomes" id="UP000481852"/>
    </source>
</evidence>
<feature type="domain" description="SpaA-like prealbumin fold" evidence="7">
    <location>
        <begin position="1724"/>
        <end position="1816"/>
    </location>
</feature>
<feature type="compositionally biased region" description="Acidic residues" evidence="4">
    <location>
        <begin position="230"/>
        <end position="251"/>
    </location>
</feature>
<dbReference type="Pfam" id="PF20610">
    <property type="entry name" value="TED_2"/>
    <property type="match status" value="1"/>
</dbReference>
<feature type="compositionally biased region" description="Low complexity" evidence="4">
    <location>
        <begin position="2006"/>
        <end position="2018"/>
    </location>
</feature>
<feature type="domain" description="SpaA-like prealbumin fold" evidence="7">
    <location>
        <begin position="1502"/>
        <end position="1587"/>
    </location>
</feature>
<dbReference type="Pfam" id="PF17802">
    <property type="entry name" value="SpaA"/>
    <property type="match status" value="13"/>
</dbReference>
<feature type="domain" description="SpaA-like prealbumin fold" evidence="7">
    <location>
        <begin position="585"/>
        <end position="673"/>
    </location>
</feature>
<feature type="domain" description="SpaA-like prealbumin fold" evidence="7">
    <location>
        <begin position="1833"/>
        <end position="1916"/>
    </location>
</feature>
<evidence type="ECO:0000259" key="7">
    <source>
        <dbReference type="Pfam" id="PF17802"/>
    </source>
</evidence>
<feature type="domain" description="SpaA-like prealbumin fold" evidence="7">
    <location>
        <begin position="931"/>
        <end position="1018"/>
    </location>
</feature>
<name>A0A6L5X3B6_9FIRM</name>
<keyword evidence="5" id="KW-0472">Membrane</keyword>
<keyword evidence="3 6" id="KW-0732">Signal</keyword>
<evidence type="ECO:0000259" key="8">
    <source>
        <dbReference type="Pfam" id="PF20610"/>
    </source>
</evidence>
<feature type="region of interest" description="Disordered" evidence="4">
    <location>
        <begin position="144"/>
        <end position="182"/>
    </location>
</feature>
<feature type="domain" description="Thioester" evidence="8">
    <location>
        <begin position="317"/>
        <end position="450"/>
    </location>
</feature>
<feature type="region of interest" description="Disordered" evidence="4">
    <location>
        <begin position="203"/>
        <end position="251"/>
    </location>
</feature>
<dbReference type="InterPro" id="IPR041033">
    <property type="entry name" value="SpaA_PFL_dom_1"/>
</dbReference>
<protein>
    <submittedName>
        <fullName evidence="9">LPXTG cell wall anchor domain-containing protein</fullName>
    </submittedName>
</protein>
<feature type="domain" description="SpaA-like prealbumin fold" evidence="7">
    <location>
        <begin position="1920"/>
        <end position="2004"/>
    </location>
</feature>
<dbReference type="RefSeq" id="WP_154522394.1">
    <property type="nucleotide sequence ID" value="NZ_JAXFJO010000001.1"/>
</dbReference>
<feature type="region of interest" description="Disordered" evidence="4">
    <location>
        <begin position="2000"/>
        <end position="2030"/>
    </location>
</feature>
<feature type="domain" description="SpaA-like prealbumin fold" evidence="7">
    <location>
        <begin position="1394"/>
        <end position="1475"/>
    </location>
</feature>
<feature type="chain" id="PRO_5026881610" evidence="6">
    <location>
        <begin position="33"/>
        <end position="2060"/>
    </location>
</feature>
<reference evidence="9 10" key="1">
    <citation type="submission" date="2019-08" db="EMBL/GenBank/DDBJ databases">
        <title>In-depth cultivation of the pig gut microbiome towards novel bacterial diversity and tailored functional studies.</title>
        <authorList>
            <person name="Wylensek D."/>
            <person name="Hitch T.C.A."/>
            <person name="Clavel T."/>
        </authorList>
    </citation>
    <scope>NUCLEOTIDE SEQUENCE [LARGE SCALE GENOMIC DNA]</scope>
    <source>
        <strain evidence="9 10">Oil+RF-744-WCA-WT-11</strain>
    </source>
</reference>
<evidence type="ECO:0000256" key="5">
    <source>
        <dbReference type="SAM" id="Phobius"/>
    </source>
</evidence>
<evidence type="ECO:0000313" key="9">
    <source>
        <dbReference type="EMBL" id="MSS13838.1"/>
    </source>
</evidence>
<evidence type="ECO:0000256" key="2">
    <source>
        <dbReference type="ARBA" id="ARBA00022525"/>
    </source>
</evidence>
<keyword evidence="5" id="KW-1133">Transmembrane helix</keyword>
<proteinExistence type="inferred from homology"/>
<feature type="domain" description="SpaA-like prealbumin fold" evidence="7">
    <location>
        <begin position="1063"/>
        <end position="1134"/>
    </location>
</feature>
<accession>A0A6L5X3B6</accession>
<dbReference type="Gene3D" id="2.60.40.10">
    <property type="entry name" value="Immunoglobulins"/>
    <property type="match status" value="13"/>
</dbReference>
<evidence type="ECO:0000256" key="1">
    <source>
        <dbReference type="ARBA" id="ARBA00007257"/>
    </source>
</evidence>